<dbReference type="Proteomes" id="UP001275084">
    <property type="component" value="Unassembled WGS sequence"/>
</dbReference>
<name>A0AAJ0MJ08_9PEZI</name>
<evidence type="ECO:0000313" key="2">
    <source>
        <dbReference type="EMBL" id="KAK3362299.1"/>
    </source>
</evidence>
<keyword evidence="3" id="KW-1185">Reference proteome</keyword>
<accession>A0AAJ0MJ08</accession>
<reference evidence="2" key="2">
    <citation type="submission" date="2023-06" db="EMBL/GenBank/DDBJ databases">
        <authorList>
            <consortium name="Lawrence Berkeley National Laboratory"/>
            <person name="Haridas S."/>
            <person name="Hensen N."/>
            <person name="Bonometti L."/>
            <person name="Westerberg I."/>
            <person name="Brannstrom I.O."/>
            <person name="Guillou S."/>
            <person name="Cros-Aarteil S."/>
            <person name="Calhoun S."/>
            <person name="Kuo A."/>
            <person name="Mondo S."/>
            <person name="Pangilinan J."/>
            <person name="Riley R."/>
            <person name="Labutti K."/>
            <person name="Andreopoulos B."/>
            <person name="Lipzen A."/>
            <person name="Chen C."/>
            <person name="Yanf M."/>
            <person name="Daum C."/>
            <person name="Ng V."/>
            <person name="Clum A."/>
            <person name="Steindorff A."/>
            <person name="Ohm R."/>
            <person name="Martin F."/>
            <person name="Silar P."/>
            <person name="Natvig D."/>
            <person name="Lalanne C."/>
            <person name="Gautier V."/>
            <person name="Ament-Velasquez S.L."/>
            <person name="Kruys A."/>
            <person name="Hutchinson M.I."/>
            <person name="Powell A.J."/>
            <person name="Barry K."/>
            <person name="Miller A.N."/>
            <person name="Grigoriev I.V."/>
            <person name="Debuchy R."/>
            <person name="Gladieux P."/>
            <person name="Thoren M.H."/>
            <person name="Johannesson H."/>
        </authorList>
    </citation>
    <scope>NUCLEOTIDE SEQUENCE</scope>
    <source>
        <strain evidence="2">CBS 955.72</strain>
    </source>
</reference>
<organism evidence="2 3">
    <name type="scientific">Lasiosphaeria hispida</name>
    <dbReference type="NCBI Taxonomy" id="260671"/>
    <lineage>
        <taxon>Eukaryota</taxon>
        <taxon>Fungi</taxon>
        <taxon>Dikarya</taxon>
        <taxon>Ascomycota</taxon>
        <taxon>Pezizomycotina</taxon>
        <taxon>Sordariomycetes</taxon>
        <taxon>Sordariomycetidae</taxon>
        <taxon>Sordariales</taxon>
        <taxon>Lasiosphaeriaceae</taxon>
        <taxon>Lasiosphaeria</taxon>
    </lineage>
</organism>
<reference evidence="2" key="1">
    <citation type="journal article" date="2023" name="Mol. Phylogenet. Evol.">
        <title>Genome-scale phylogeny and comparative genomics of the fungal order Sordariales.</title>
        <authorList>
            <person name="Hensen N."/>
            <person name="Bonometti L."/>
            <person name="Westerberg I."/>
            <person name="Brannstrom I.O."/>
            <person name="Guillou S."/>
            <person name="Cros-Aarteil S."/>
            <person name="Calhoun S."/>
            <person name="Haridas S."/>
            <person name="Kuo A."/>
            <person name="Mondo S."/>
            <person name="Pangilinan J."/>
            <person name="Riley R."/>
            <person name="LaButti K."/>
            <person name="Andreopoulos B."/>
            <person name="Lipzen A."/>
            <person name="Chen C."/>
            <person name="Yan M."/>
            <person name="Daum C."/>
            <person name="Ng V."/>
            <person name="Clum A."/>
            <person name="Steindorff A."/>
            <person name="Ohm R.A."/>
            <person name="Martin F."/>
            <person name="Silar P."/>
            <person name="Natvig D.O."/>
            <person name="Lalanne C."/>
            <person name="Gautier V."/>
            <person name="Ament-Velasquez S.L."/>
            <person name="Kruys A."/>
            <person name="Hutchinson M.I."/>
            <person name="Powell A.J."/>
            <person name="Barry K."/>
            <person name="Miller A.N."/>
            <person name="Grigoriev I.V."/>
            <person name="Debuchy R."/>
            <person name="Gladieux P."/>
            <person name="Hiltunen Thoren M."/>
            <person name="Johannesson H."/>
        </authorList>
    </citation>
    <scope>NUCLEOTIDE SEQUENCE</scope>
    <source>
        <strain evidence="2">CBS 955.72</strain>
    </source>
</reference>
<protein>
    <submittedName>
        <fullName evidence="2">Uncharacterized protein</fullName>
    </submittedName>
</protein>
<proteinExistence type="predicted"/>
<sequence>MQLNLVAASALRWGLRAASQQLHPRAAASGLPHRWLPGQAGQARPLRGPQSERAPFCRPEQLPQKGQTAVRRENSPSYSRHSRLPSRTCAWWAISNYTRHLSLVVPIPVRGPINQILRSSSSVPVFPASHRATAGHGSFLAFRPAFRRSLANLPSD</sequence>
<feature type="region of interest" description="Disordered" evidence="1">
    <location>
        <begin position="31"/>
        <end position="81"/>
    </location>
</feature>
<dbReference type="EMBL" id="JAUIQD010000001">
    <property type="protein sequence ID" value="KAK3362299.1"/>
    <property type="molecule type" value="Genomic_DNA"/>
</dbReference>
<evidence type="ECO:0000256" key="1">
    <source>
        <dbReference type="SAM" id="MobiDB-lite"/>
    </source>
</evidence>
<comment type="caution">
    <text evidence="2">The sequence shown here is derived from an EMBL/GenBank/DDBJ whole genome shotgun (WGS) entry which is preliminary data.</text>
</comment>
<evidence type="ECO:0000313" key="3">
    <source>
        <dbReference type="Proteomes" id="UP001275084"/>
    </source>
</evidence>
<gene>
    <name evidence="2" type="ORF">B0T25DRAFT_3011</name>
</gene>
<dbReference type="AlphaFoldDB" id="A0AAJ0MJ08"/>